<comment type="caution">
    <text evidence="6">The sequence shown here is derived from an EMBL/GenBank/DDBJ whole genome shotgun (WGS) entry which is preliminary data.</text>
</comment>
<feature type="region of interest" description="Disordered" evidence="3">
    <location>
        <begin position="1"/>
        <end position="27"/>
    </location>
</feature>
<comment type="similarity">
    <text evidence="1">Belongs to the glycosyltransferase 90 family.</text>
</comment>
<reference evidence="6" key="1">
    <citation type="submission" date="2023-03" db="EMBL/GenBank/DDBJ databases">
        <title>Massive genome expansion in bonnet fungi (Mycena s.s.) driven by repeated elements and novel gene families across ecological guilds.</title>
        <authorList>
            <consortium name="Lawrence Berkeley National Laboratory"/>
            <person name="Harder C.B."/>
            <person name="Miyauchi S."/>
            <person name="Viragh M."/>
            <person name="Kuo A."/>
            <person name="Thoen E."/>
            <person name="Andreopoulos B."/>
            <person name="Lu D."/>
            <person name="Skrede I."/>
            <person name="Drula E."/>
            <person name="Henrissat B."/>
            <person name="Morin E."/>
            <person name="Kohler A."/>
            <person name="Barry K."/>
            <person name="LaButti K."/>
            <person name="Morin E."/>
            <person name="Salamov A."/>
            <person name="Lipzen A."/>
            <person name="Mereny Z."/>
            <person name="Hegedus B."/>
            <person name="Baldrian P."/>
            <person name="Stursova M."/>
            <person name="Weitz H."/>
            <person name="Taylor A."/>
            <person name="Grigoriev I.V."/>
            <person name="Nagy L.G."/>
            <person name="Martin F."/>
            <person name="Kauserud H."/>
        </authorList>
    </citation>
    <scope>NUCLEOTIDE SEQUENCE</scope>
    <source>
        <strain evidence="6">CBHHK188m</strain>
    </source>
</reference>
<evidence type="ECO:0000313" key="6">
    <source>
        <dbReference type="EMBL" id="KAJ7757200.1"/>
    </source>
</evidence>
<keyword evidence="7" id="KW-1185">Reference proteome</keyword>
<sequence length="592" mass="65123">MAYDPESTPARPLLALASPQHGHRRRSAWTLARRPRVLLLVGALALLAFSAATAFFGPPLDIPVPKFRFGHGHEDGGYVDNPPPPPHDSGDSPGRHPRPPPSPAPLDAELPPSVNADNYTAPALAAVAALRAAQPALAAARARYTLKTGRPPPRGFDAFVAFAQERNCLVDAYAGVHADFAPFWALERQEKGWFRRRVEGLEKQLLAAPRGMIALRVHAGAVHKPDYWGSYFDDDWRAKIGQFAAHLPDLTVVINGRDEPRVVFDVAPLLESSLDSDSTLPLDPDSDSAQMTKITELTALHDATPFALAPPSTASFFASKPGCGGPGGGAVSFLRSSSSAEFTTDLYPVLSMAKIRDVSSGNANANSAHTCFADVLVPGEFYYRNSWWAGKFAHPDNVPWGSKVERLYWRGKSNGGHIRGANYRAFPRFRLMDIARRPQHADLFDVRITSWHESHCTDECDAAPIVAAYNITGEVVPREEAYRFKYLLDVDGNTFSGRYLGLLRSGGLVFKSTAFTEFFTPWLVPYEHYIPVRPDLADLVEKVEWARANDGEARRIQESGRVFAEHVLTDAQNDCYWFAVLLEWGALWGEGA</sequence>
<evidence type="ECO:0000256" key="2">
    <source>
        <dbReference type="ARBA" id="ARBA00022679"/>
    </source>
</evidence>
<evidence type="ECO:0000256" key="4">
    <source>
        <dbReference type="SAM" id="Phobius"/>
    </source>
</evidence>
<organism evidence="6 7">
    <name type="scientific">Mycena maculata</name>
    <dbReference type="NCBI Taxonomy" id="230809"/>
    <lineage>
        <taxon>Eukaryota</taxon>
        <taxon>Fungi</taxon>
        <taxon>Dikarya</taxon>
        <taxon>Basidiomycota</taxon>
        <taxon>Agaricomycotina</taxon>
        <taxon>Agaricomycetes</taxon>
        <taxon>Agaricomycetidae</taxon>
        <taxon>Agaricales</taxon>
        <taxon>Marasmiineae</taxon>
        <taxon>Mycenaceae</taxon>
        <taxon>Mycena</taxon>
    </lineage>
</organism>
<dbReference type="Proteomes" id="UP001215280">
    <property type="component" value="Unassembled WGS sequence"/>
</dbReference>
<accession>A0AAD7J6H2</accession>
<evidence type="ECO:0000256" key="1">
    <source>
        <dbReference type="ARBA" id="ARBA00010118"/>
    </source>
</evidence>
<evidence type="ECO:0000256" key="3">
    <source>
        <dbReference type="SAM" id="MobiDB-lite"/>
    </source>
</evidence>
<dbReference type="SMART" id="SM00672">
    <property type="entry name" value="CAP10"/>
    <property type="match status" value="1"/>
</dbReference>
<dbReference type="PANTHER" id="PTHR12203">
    <property type="entry name" value="KDEL LYS-ASP-GLU-LEU CONTAINING - RELATED"/>
    <property type="match status" value="1"/>
</dbReference>
<keyword evidence="4" id="KW-0472">Membrane</keyword>
<dbReference type="Pfam" id="PF05686">
    <property type="entry name" value="Glyco_transf_90"/>
    <property type="match status" value="1"/>
</dbReference>
<keyword evidence="2 6" id="KW-0808">Transferase</keyword>
<name>A0AAD7J6H2_9AGAR</name>
<evidence type="ECO:0000313" key="7">
    <source>
        <dbReference type="Proteomes" id="UP001215280"/>
    </source>
</evidence>
<feature type="domain" description="Glycosyl transferase CAP10" evidence="5">
    <location>
        <begin position="354"/>
        <end position="584"/>
    </location>
</feature>
<dbReference type="GO" id="GO:0016740">
    <property type="term" value="F:transferase activity"/>
    <property type="evidence" value="ECO:0007669"/>
    <property type="project" value="UniProtKB-KW"/>
</dbReference>
<gene>
    <name evidence="6" type="ORF">DFH07DRAFT_819599</name>
</gene>
<dbReference type="AlphaFoldDB" id="A0AAD7J6H2"/>
<evidence type="ECO:0000259" key="5">
    <source>
        <dbReference type="SMART" id="SM00672"/>
    </source>
</evidence>
<feature type="region of interest" description="Disordered" evidence="3">
    <location>
        <begin position="73"/>
        <end position="113"/>
    </location>
</feature>
<protein>
    <submittedName>
        <fullName evidence="6">Glycosyl transferase family 90-domain-containing protein</fullName>
    </submittedName>
</protein>
<dbReference type="PANTHER" id="PTHR12203:SF35">
    <property type="entry name" value="PROTEIN O-GLUCOSYLTRANSFERASE 1"/>
    <property type="match status" value="1"/>
</dbReference>
<keyword evidence="4" id="KW-0812">Transmembrane</keyword>
<dbReference type="InterPro" id="IPR006598">
    <property type="entry name" value="CAP10"/>
</dbReference>
<dbReference type="EMBL" id="JARJLG010000059">
    <property type="protein sequence ID" value="KAJ7757200.1"/>
    <property type="molecule type" value="Genomic_DNA"/>
</dbReference>
<dbReference type="InterPro" id="IPR051091">
    <property type="entry name" value="O-Glucosyltr/Glycosyltrsf_90"/>
</dbReference>
<proteinExistence type="inferred from homology"/>
<feature type="transmembrane region" description="Helical" evidence="4">
    <location>
        <begin position="37"/>
        <end position="57"/>
    </location>
</feature>
<keyword evidence="4" id="KW-1133">Transmembrane helix</keyword>